<dbReference type="FunFam" id="1.10.10.820:FF:000001">
    <property type="entry name" value="Myosin heavy chain"/>
    <property type="match status" value="1"/>
</dbReference>
<evidence type="ECO:0000256" key="2">
    <source>
        <dbReference type="ARBA" id="ARBA00022840"/>
    </source>
</evidence>
<evidence type="ECO:0000313" key="9">
    <source>
        <dbReference type="EMBL" id="CBJ33811.1"/>
    </source>
</evidence>
<feature type="domain" description="Myosin motor" evidence="7">
    <location>
        <begin position="52"/>
        <end position="563"/>
    </location>
</feature>
<dbReference type="OrthoDB" id="6108017at2759"/>
<dbReference type="PRINTS" id="PR00193">
    <property type="entry name" value="MYOSINHEAVY"/>
</dbReference>
<dbReference type="Pfam" id="PF00063">
    <property type="entry name" value="Myosin_head"/>
    <property type="match status" value="2"/>
</dbReference>
<dbReference type="PROSITE" id="PS51456">
    <property type="entry name" value="MYOSIN_MOTOR"/>
    <property type="match status" value="1"/>
</dbReference>
<dbReference type="PANTHER" id="PTHR13140">
    <property type="entry name" value="MYOSIN"/>
    <property type="match status" value="1"/>
</dbReference>
<dbReference type="GO" id="GO:0007015">
    <property type="term" value="P:actin filament organization"/>
    <property type="evidence" value="ECO:0007669"/>
    <property type="project" value="TreeGrafter"/>
</dbReference>
<keyword evidence="5 6" id="KW-0009">Actin-binding</keyword>
<sequence length="787" mass="89014">MVSDEKDGWVPARILKESGDSANVQLQNGSKKTVKRSAKEPLWPLNHSSLSRVEDDLVMVDAINQGLMVHNLRERYRRDLIYTWVGANHSVLVSINPFKMLPIYSPATIEEYAKPSAYRLDPPHTFAIANSAFMKLTQENVSQAILISGESGAGKTEATKQCFNFLAEVAGSQNAVEQRILHANPVLESFGNAKTLRNNNSSRFGRWTEVHFDPKGQVCGARIENYLLEKQRVVAQAKGERNFHIFYQLCTSEIAAHLELGAPEHFRYLRESGCVSVPGINDQKDFVEVEEAFTKLGFGFEEKCWCYETCAAVLHLGNISFSANGEGSQITLALNRPDMAYSAADALASAMYDSMFDWLVGRVNFAVQIFVKNHFEQLCINYTNEKLQQHFNKHTFQEEETVYSNEQIRFEHIHFIDNQPVVDLIEKKPYGLMPLLDEEVKIPKGSDGGWLSKCKTHNAQHPCLRPAGSNPNRFVVVHYAGEVPYEIGGFVTTNKDDLFRDLYDLVSGAQSDVTRSLFPPKDNNPRRLTTLGFKFRKALLDLMELVDTCEPWYIRCIKPNDQKDFSRVQLGNTMVLYRAEEHRVLELLRNLCLERVLPVAQRMARIRIGRTFRRCMANARAICAQALHTCAGDAAGLDAAIARAEQATANVRAVFAWEPPEMRRCRDLRFALQERLELESLLQSLVAQDPTSCYAQLRAAVLRCNKIRDIPGTHQQMALENQARAHLMQAAAAKLDPIATEALAILEKKLMEDVSNDAAEVEYVSTDIEEIRKVLSLPEEEFVRRQR</sequence>
<dbReference type="SUPFAM" id="SSF52540">
    <property type="entry name" value="P-loop containing nucleoside triphosphate hydrolases"/>
    <property type="match status" value="1"/>
</dbReference>
<dbReference type="GO" id="GO:0005737">
    <property type="term" value="C:cytoplasm"/>
    <property type="evidence" value="ECO:0007669"/>
    <property type="project" value="TreeGrafter"/>
</dbReference>
<dbReference type="GO" id="GO:0016459">
    <property type="term" value="C:myosin complex"/>
    <property type="evidence" value="ECO:0007669"/>
    <property type="project" value="UniProtKB-KW"/>
</dbReference>
<organism evidence="9 10">
    <name type="scientific">Ectocarpus siliculosus</name>
    <name type="common">Brown alga</name>
    <name type="synonym">Conferva siliculosa</name>
    <dbReference type="NCBI Taxonomy" id="2880"/>
    <lineage>
        <taxon>Eukaryota</taxon>
        <taxon>Sar</taxon>
        <taxon>Stramenopiles</taxon>
        <taxon>Ochrophyta</taxon>
        <taxon>PX clade</taxon>
        <taxon>Phaeophyceae</taxon>
        <taxon>Ectocarpales</taxon>
        <taxon>Ectocarpaceae</taxon>
        <taxon>Ectocarpus</taxon>
    </lineage>
</organism>
<evidence type="ECO:0000256" key="3">
    <source>
        <dbReference type="ARBA" id="ARBA00023123"/>
    </source>
</evidence>
<dbReference type="STRING" id="2880.D7G548"/>
<name>D7G548_ECTSI</name>
<keyword evidence="4 6" id="KW-0505">Motor protein</keyword>
<dbReference type="InterPro" id="IPR036961">
    <property type="entry name" value="Kinesin_motor_dom_sf"/>
</dbReference>
<keyword evidence="1 6" id="KW-0547">Nucleotide-binding</keyword>
<dbReference type="eggNOG" id="KOG0160">
    <property type="taxonomic scope" value="Eukaryota"/>
</dbReference>
<proteinExistence type="inferred from homology"/>
<dbReference type="InParanoid" id="D7G548"/>
<dbReference type="Gene3D" id="1.20.58.530">
    <property type="match status" value="1"/>
</dbReference>
<gene>
    <name evidence="9" type="ORF">Esi_0621_0006</name>
</gene>
<evidence type="ECO:0008006" key="11">
    <source>
        <dbReference type="Google" id="ProtNLM"/>
    </source>
</evidence>
<evidence type="ECO:0000256" key="1">
    <source>
        <dbReference type="ARBA" id="ARBA00022741"/>
    </source>
</evidence>
<keyword evidence="3 6" id="KW-0518">Myosin</keyword>
<dbReference type="Pfam" id="PF02736">
    <property type="entry name" value="Myosin_N"/>
    <property type="match status" value="1"/>
</dbReference>
<evidence type="ECO:0000313" key="10">
    <source>
        <dbReference type="Proteomes" id="UP000002630"/>
    </source>
</evidence>
<dbReference type="GO" id="GO:0000146">
    <property type="term" value="F:microfilament motor activity"/>
    <property type="evidence" value="ECO:0007669"/>
    <property type="project" value="TreeGrafter"/>
</dbReference>
<dbReference type="AlphaFoldDB" id="D7G548"/>
<feature type="binding site" evidence="6">
    <location>
        <begin position="149"/>
        <end position="156"/>
    </location>
    <ligand>
        <name>ATP</name>
        <dbReference type="ChEBI" id="CHEBI:30616"/>
    </ligand>
</feature>
<dbReference type="InterPro" id="IPR004009">
    <property type="entry name" value="SH3_Myosin"/>
</dbReference>
<dbReference type="GO" id="GO:0005524">
    <property type="term" value="F:ATP binding"/>
    <property type="evidence" value="ECO:0007669"/>
    <property type="project" value="UniProtKB-UniRule"/>
</dbReference>
<reference evidence="9 10" key="1">
    <citation type="journal article" date="2010" name="Nature">
        <title>The Ectocarpus genome and the independent evolution of multicellularity in brown algae.</title>
        <authorList>
            <person name="Cock J.M."/>
            <person name="Sterck L."/>
            <person name="Rouze P."/>
            <person name="Scornet D."/>
            <person name="Allen A.E."/>
            <person name="Amoutzias G."/>
            <person name="Anthouard V."/>
            <person name="Artiguenave F."/>
            <person name="Aury J.M."/>
            <person name="Badger J.H."/>
            <person name="Beszteri B."/>
            <person name="Billiau K."/>
            <person name="Bonnet E."/>
            <person name="Bothwell J.H."/>
            <person name="Bowler C."/>
            <person name="Boyen C."/>
            <person name="Brownlee C."/>
            <person name="Carrano C.J."/>
            <person name="Charrier B."/>
            <person name="Cho G.Y."/>
            <person name="Coelho S.M."/>
            <person name="Collen J."/>
            <person name="Corre E."/>
            <person name="Da Silva C."/>
            <person name="Delage L."/>
            <person name="Delaroque N."/>
            <person name="Dittami S.M."/>
            <person name="Doulbeau S."/>
            <person name="Elias M."/>
            <person name="Farnham G."/>
            <person name="Gachon C.M."/>
            <person name="Gschloessl B."/>
            <person name="Heesch S."/>
            <person name="Jabbari K."/>
            <person name="Jubin C."/>
            <person name="Kawai H."/>
            <person name="Kimura K."/>
            <person name="Kloareg B."/>
            <person name="Kupper F.C."/>
            <person name="Lang D."/>
            <person name="Le Bail A."/>
            <person name="Leblanc C."/>
            <person name="Lerouge P."/>
            <person name="Lohr M."/>
            <person name="Lopez P.J."/>
            <person name="Martens C."/>
            <person name="Maumus F."/>
            <person name="Michel G."/>
            <person name="Miranda-Saavedra D."/>
            <person name="Morales J."/>
            <person name="Moreau H."/>
            <person name="Motomura T."/>
            <person name="Nagasato C."/>
            <person name="Napoli C.A."/>
            <person name="Nelson D.R."/>
            <person name="Nyvall-Collen P."/>
            <person name="Peters A.F."/>
            <person name="Pommier C."/>
            <person name="Potin P."/>
            <person name="Poulain J."/>
            <person name="Quesneville H."/>
            <person name="Read B."/>
            <person name="Rensing S.A."/>
            <person name="Ritter A."/>
            <person name="Rousvoal S."/>
            <person name="Samanta M."/>
            <person name="Samson G."/>
            <person name="Schroeder D.C."/>
            <person name="Segurens B."/>
            <person name="Strittmatter M."/>
            <person name="Tonon T."/>
            <person name="Tregear J.W."/>
            <person name="Valentin K."/>
            <person name="von Dassow P."/>
            <person name="Yamagishi T."/>
            <person name="Van de Peer Y."/>
            <person name="Wincker P."/>
        </authorList>
    </citation>
    <scope>NUCLEOTIDE SEQUENCE [LARGE SCALE GENOMIC DNA]</scope>
    <source>
        <strain evidence="10">Ec32 / CCAP1310/4</strain>
    </source>
</reference>
<evidence type="ECO:0000259" key="8">
    <source>
        <dbReference type="PROSITE" id="PS51844"/>
    </source>
</evidence>
<feature type="domain" description="Myosin N-terminal SH3-like" evidence="8">
    <location>
        <begin position="1"/>
        <end position="44"/>
    </location>
</feature>
<dbReference type="Proteomes" id="UP000002630">
    <property type="component" value="Unassembled WGS sequence"/>
</dbReference>
<evidence type="ECO:0000256" key="4">
    <source>
        <dbReference type="ARBA" id="ARBA00023175"/>
    </source>
</evidence>
<evidence type="ECO:0000256" key="6">
    <source>
        <dbReference type="PROSITE-ProRule" id="PRU00782"/>
    </source>
</evidence>
<dbReference type="SMART" id="SM00242">
    <property type="entry name" value="MYSc"/>
    <property type="match status" value="1"/>
</dbReference>
<dbReference type="PROSITE" id="PS51844">
    <property type="entry name" value="SH3_LIKE"/>
    <property type="match status" value="1"/>
</dbReference>
<keyword evidence="2 6" id="KW-0067">ATP-binding</keyword>
<dbReference type="InterPro" id="IPR001609">
    <property type="entry name" value="Myosin_head_motor_dom-like"/>
</dbReference>
<comment type="similarity">
    <text evidence="6">Belongs to the TRAFAC class myosin-kinesin ATPase superfamily. Myosin family.</text>
</comment>
<dbReference type="Gene3D" id="1.20.120.720">
    <property type="entry name" value="Myosin VI head, motor domain, U50 subdomain"/>
    <property type="match status" value="2"/>
</dbReference>
<dbReference type="InterPro" id="IPR027417">
    <property type="entry name" value="P-loop_NTPase"/>
</dbReference>
<feature type="region of interest" description="Actin-binding" evidence="6">
    <location>
        <begin position="539"/>
        <end position="561"/>
    </location>
</feature>
<dbReference type="EMBL" id="FN649760">
    <property type="protein sequence ID" value="CBJ33811.1"/>
    <property type="molecule type" value="Genomic_DNA"/>
</dbReference>
<dbReference type="Gene3D" id="3.40.850.10">
    <property type="entry name" value="Kinesin motor domain"/>
    <property type="match status" value="2"/>
</dbReference>
<dbReference type="Gene3D" id="1.10.10.820">
    <property type="match status" value="1"/>
</dbReference>
<dbReference type="GO" id="GO:0051015">
    <property type="term" value="F:actin filament binding"/>
    <property type="evidence" value="ECO:0007669"/>
    <property type="project" value="TreeGrafter"/>
</dbReference>
<evidence type="ECO:0000259" key="7">
    <source>
        <dbReference type="PROSITE" id="PS51456"/>
    </source>
</evidence>
<accession>D7G548</accession>
<protein>
    <recommendedName>
        <fullName evidence="11">Myosin motor domain-containing protein</fullName>
    </recommendedName>
</protein>
<dbReference type="GO" id="GO:0016020">
    <property type="term" value="C:membrane"/>
    <property type="evidence" value="ECO:0007669"/>
    <property type="project" value="TreeGrafter"/>
</dbReference>
<evidence type="ECO:0000256" key="5">
    <source>
        <dbReference type="ARBA" id="ARBA00023203"/>
    </source>
</evidence>
<keyword evidence="10" id="KW-1185">Reference proteome</keyword>